<evidence type="ECO:0000313" key="5">
    <source>
        <dbReference type="EMBL" id="GAG58340.1"/>
    </source>
</evidence>
<name>X0YQ19_9ZZZZ</name>
<comment type="caution">
    <text evidence="5">The sequence shown here is derived from an EMBL/GenBank/DDBJ whole genome shotgun (WGS) entry which is preliminary data.</text>
</comment>
<organism evidence="5">
    <name type="scientific">marine sediment metagenome</name>
    <dbReference type="NCBI Taxonomy" id="412755"/>
    <lineage>
        <taxon>unclassified sequences</taxon>
        <taxon>metagenomes</taxon>
        <taxon>ecological metagenomes</taxon>
    </lineage>
</organism>
<dbReference type="PANTHER" id="PTHR43105">
    <property type="entry name" value="RESPIRATORY NITRATE REDUCTASE"/>
    <property type="match status" value="1"/>
</dbReference>
<feature type="domain" description="Molybdopterin oxidoreductase" evidence="4">
    <location>
        <begin position="165"/>
        <end position="265"/>
    </location>
</feature>
<feature type="non-terminal residue" evidence="5">
    <location>
        <position position="1"/>
    </location>
</feature>
<dbReference type="GO" id="GO:0016020">
    <property type="term" value="C:membrane"/>
    <property type="evidence" value="ECO:0007669"/>
    <property type="project" value="TreeGrafter"/>
</dbReference>
<dbReference type="Gene3D" id="3.40.50.740">
    <property type="match status" value="1"/>
</dbReference>
<dbReference type="InterPro" id="IPR050123">
    <property type="entry name" value="Prok_molybdopt-oxidoreductase"/>
</dbReference>
<evidence type="ECO:0000256" key="3">
    <source>
        <dbReference type="ARBA" id="ARBA00023014"/>
    </source>
</evidence>
<evidence type="ECO:0000256" key="1">
    <source>
        <dbReference type="ARBA" id="ARBA00022723"/>
    </source>
</evidence>
<dbReference type="SUPFAM" id="SSF53706">
    <property type="entry name" value="Formate dehydrogenase/DMSO reductase, domains 1-3"/>
    <property type="match status" value="1"/>
</dbReference>
<protein>
    <recommendedName>
        <fullName evidence="4">Molybdopterin oxidoreductase domain-containing protein</fullName>
    </recommendedName>
</protein>
<reference evidence="5" key="1">
    <citation type="journal article" date="2014" name="Front. Microbiol.">
        <title>High frequency of phylogenetically diverse reductive dehalogenase-homologous genes in deep subseafloor sedimentary metagenomes.</title>
        <authorList>
            <person name="Kawai M."/>
            <person name="Futagami T."/>
            <person name="Toyoda A."/>
            <person name="Takaki Y."/>
            <person name="Nishi S."/>
            <person name="Hori S."/>
            <person name="Arai W."/>
            <person name="Tsubouchi T."/>
            <person name="Morono Y."/>
            <person name="Uchiyama I."/>
            <person name="Ito T."/>
            <person name="Fujiyama A."/>
            <person name="Inagaki F."/>
            <person name="Takami H."/>
        </authorList>
    </citation>
    <scope>NUCLEOTIDE SEQUENCE</scope>
    <source>
        <strain evidence="5">Expedition CK06-06</strain>
    </source>
</reference>
<evidence type="ECO:0000259" key="4">
    <source>
        <dbReference type="Pfam" id="PF00384"/>
    </source>
</evidence>
<keyword evidence="3" id="KW-0411">Iron-sulfur</keyword>
<keyword evidence="1" id="KW-0479">Metal-binding</keyword>
<dbReference type="GO" id="GO:0046872">
    <property type="term" value="F:metal ion binding"/>
    <property type="evidence" value="ECO:0007669"/>
    <property type="project" value="UniProtKB-KW"/>
</dbReference>
<keyword evidence="2" id="KW-0408">Iron</keyword>
<dbReference type="InterPro" id="IPR006656">
    <property type="entry name" value="Mopterin_OxRdtase"/>
</dbReference>
<dbReference type="AlphaFoldDB" id="X0YQ19"/>
<gene>
    <name evidence="5" type="ORF">S01H4_11853</name>
</gene>
<dbReference type="Pfam" id="PF00384">
    <property type="entry name" value="Molybdopterin"/>
    <property type="match status" value="2"/>
</dbReference>
<dbReference type="GO" id="GO:0051536">
    <property type="term" value="F:iron-sulfur cluster binding"/>
    <property type="evidence" value="ECO:0007669"/>
    <property type="project" value="UniProtKB-KW"/>
</dbReference>
<proteinExistence type="predicted"/>
<feature type="non-terminal residue" evidence="5">
    <location>
        <position position="278"/>
    </location>
</feature>
<accession>X0YQ19</accession>
<dbReference type="PANTHER" id="PTHR43105:SF10">
    <property type="entry name" value="NADH-QUINONE OXIDOREDUCTASE SUBUNIT G"/>
    <property type="match status" value="1"/>
</dbReference>
<feature type="domain" description="Molybdopterin oxidoreductase" evidence="4">
    <location>
        <begin position="69"/>
        <end position="131"/>
    </location>
</feature>
<sequence length="278" mass="32357">SKNTKWFDKNSNETASICGFCGIGCRFDYFSHNDVLVESIPNKVNYSNNKYPYLFGRFCIVPFTNGNKRLKYPLVKINKELIPSEWDEVYNTIKENLVKFRPDEIAILVSVDLSNESAYILNKFAKKILKTDNIVLTAFLNYKYNEHYLWRNANIKGVFTNIVSNNKKSQEEIINEIKSGKIKALYLTERLDDPQILKNIEYLILQDIYPSKCFQFTDVILPTCTFIEDSGTFLNIEQKSNYFSQAALEVGESKPDWKIFCELATIFDKSMEREFSFS</sequence>
<dbReference type="GO" id="GO:0022904">
    <property type="term" value="P:respiratory electron transport chain"/>
    <property type="evidence" value="ECO:0007669"/>
    <property type="project" value="TreeGrafter"/>
</dbReference>
<dbReference type="GO" id="GO:0003954">
    <property type="term" value="F:NADH dehydrogenase activity"/>
    <property type="evidence" value="ECO:0007669"/>
    <property type="project" value="TreeGrafter"/>
</dbReference>
<dbReference type="EMBL" id="BART01004893">
    <property type="protein sequence ID" value="GAG58340.1"/>
    <property type="molecule type" value="Genomic_DNA"/>
</dbReference>
<evidence type="ECO:0000256" key="2">
    <source>
        <dbReference type="ARBA" id="ARBA00023004"/>
    </source>
</evidence>
<dbReference type="CDD" id="cd00368">
    <property type="entry name" value="Molybdopterin-Binding"/>
    <property type="match status" value="1"/>
</dbReference>